<dbReference type="GO" id="GO:0009277">
    <property type="term" value="C:fungal-type cell wall"/>
    <property type="evidence" value="ECO:0007669"/>
    <property type="project" value="TreeGrafter"/>
</dbReference>
<dbReference type="OrthoDB" id="5959761at2759"/>
<accession>A0A067MG59</accession>
<name>A0A067MG59_BOTB1</name>
<dbReference type="GO" id="GO:0071966">
    <property type="term" value="P:fungal-type cell wall polysaccharide metabolic process"/>
    <property type="evidence" value="ECO:0007669"/>
    <property type="project" value="TreeGrafter"/>
</dbReference>
<feature type="region of interest" description="Disordered" evidence="1">
    <location>
        <begin position="62"/>
        <end position="83"/>
    </location>
</feature>
<dbReference type="EMBL" id="KL198036">
    <property type="protein sequence ID" value="KDQ14793.1"/>
    <property type="molecule type" value="Genomic_DNA"/>
</dbReference>
<dbReference type="PANTHER" id="PTHR34154:SF3">
    <property type="entry name" value="ALKALI-SENSITIVE LINKAGE PROTEIN 1"/>
    <property type="match status" value="1"/>
</dbReference>
<dbReference type="InterPro" id="IPR053183">
    <property type="entry name" value="ASL1"/>
</dbReference>
<dbReference type="PANTHER" id="PTHR34154">
    <property type="entry name" value="ALKALI-SENSITIVE LINKAGE PROTEIN 1"/>
    <property type="match status" value="1"/>
</dbReference>
<protein>
    <submittedName>
        <fullName evidence="3">Glycoside hydrolase family 128 protein</fullName>
    </submittedName>
</protein>
<dbReference type="InterPro" id="IPR017853">
    <property type="entry name" value="GH"/>
</dbReference>
<evidence type="ECO:0000313" key="3">
    <source>
        <dbReference type="EMBL" id="KDQ14793.1"/>
    </source>
</evidence>
<sequence>MMGTTATTMMMITMGTTTTGMITMVARKRRAPALPVVIPLLLLPKPERSVAHAAPLAVQSPLLQPRPRPLPQPRPLLPPRLPRPPHPVSLPLCKTMYTWTTACPQTANTYGIECPPMFWGANMQDQITDAVHNSNASHVMGFNEPDLSSQSNLSPQDAAQLWKDYMLGFKSLGKQLVSPATTAGGLQWFDDFLTALGGLPASQIDVIAVHWYGTDFTDFQNYVNSWKKYGKNIWVTEMACQDFSGQGKWCSMDDIQSLMSQAMAWMESDPQIEKYFWFAPMRDMTNVNPLNCLMTIGGPNDGQPTSLGWYYVSN</sequence>
<dbReference type="AlphaFoldDB" id="A0A067MG59"/>
<dbReference type="GO" id="GO:0016787">
    <property type="term" value="F:hydrolase activity"/>
    <property type="evidence" value="ECO:0007669"/>
    <property type="project" value="UniProtKB-KW"/>
</dbReference>
<proteinExistence type="predicted"/>
<feature type="domain" description="Asl1-like glycosyl hydrolase catalytic" evidence="2">
    <location>
        <begin position="96"/>
        <end position="311"/>
    </location>
</feature>
<evidence type="ECO:0000256" key="1">
    <source>
        <dbReference type="SAM" id="MobiDB-lite"/>
    </source>
</evidence>
<evidence type="ECO:0000259" key="2">
    <source>
        <dbReference type="Pfam" id="PF11790"/>
    </source>
</evidence>
<keyword evidence="4" id="KW-1185">Reference proteome</keyword>
<dbReference type="Proteomes" id="UP000027195">
    <property type="component" value="Unassembled WGS sequence"/>
</dbReference>
<organism evidence="3 4">
    <name type="scientific">Botryobasidium botryosum (strain FD-172 SS1)</name>
    <dbReference type="NCBI Taxonomy" id="930990"/>
    <lineage>
        <taxon>Eukaryota</taxon>
        <taxon>Fungi</taxon>
        <taxon>Dikarya</taxon>
        <taxon>Basidiomycota</taxon>
        <taxon>Agaricomycotina</taxon>
        <taxon>Agaricomycetes</taxon>
        <taxon>Cantharellales</taxon>
        <taxon>Botryobasidiaceae</taxon>
        <taxon>Botryobasidium</taxon>
    </lineage>
</organism>
<dbReference type="STRING" id="930990.A0A067MG59"/>
<dbReference type="HOGENOM" id="CLU_885640_0_0_1"/>
<dbReference type="Pfam" id="PF11790">
    <property type="entry name" value="Glyco_hydro_cc"/>
    <property type="match status" value="1"/>
</dbReference>
<evidence type="ECO:0000313" key="4">
    <source>
        <dbReference type="Proteomes" id="UP000027195"/>
    </source>
</evidence>
<dbReference type="SUPFAM" id="SSF51445">
    <property type="entry name" value="(Trans)glycosidases"/>
    <property type="match status" value="1"/>
</dbReference>
<dbReference type="InParanoid" id="A0A067MG59"/>
<dbReference type="InterPro" id="IPR024655">
    <property type="entry name" value="Asl1_glyco_hydro_catalytic"/>
</dbReference>
<gene>
    <name evidence="3" type="ORF">BOTBODRAFT_341501</name>
</gene>
<dbReference type="Gene3D" id="3.20.20.80">
    <property type="entry name" value="Glycosidases"/>
    <property type="match status" value="1"/>
</dbReference>
<reference evidence="4" key="1">
    <citation type="journal article" date="2014" name="Proc. Natl. Acad. Sci. U.S.A.">
        <title>Extensive sampling of basidiomycete genomes demonstrates inadequacy of the white-rot/brown-rot paradigm for wood decay fungi.</title>
        <authorList>
            <person name="Riley R."/>
            <person name="Salamov A.A."/>
            <person name="Brown D.W."/>
            <person name="Nagy L.G."/>
            <person name="Floudas D."/>
            <person name="Held B.W."/>
            <person name="Levasseur A."/>
            <person name="Lombard V."/>
            <person name="Morin E."/>
            <person name="Otillar R."/>
            <person name="Lindquist E.A."/>
            <person name="Sun H."/>
            <person name="LaButti K.M."/>
            <person name="Schmutz J."/>
            <person name="Jabbour D."/>
            <person name="Luo H."/>
            <person name="Baker S.E."/>
            <person name="Pisabarro A.G."/>
            <person name="Walton J.D."/>
            <person name="Blanchette R.A."/>
            <person name="Henrissat B."/>
            <person name="Martin F."/>
            <person name="Cullen D."/>
            <person name="Hibbett D.S."/>
            <person name="Grigoriev I.V."/>
        </authorList>
    </citation>
    <scope>NUCLEOTIDE SEQUENCE [LARGE SCALE GENOMIC DNA]</scope>
    <source>
        <strain evidence="4">FD-172 SS1</strain>
    </source>
</reference>
<keyword evidence="3" id="KW-0378">Hydrolase</keyword>
<feature type="compositionally biased region" description="Pro residues" evidence="1">
    <location>
        <begin position="64"/>
        <end position="83"/>
    </location>
</feature>